<protein>
    <recommendedName>
        <fullName evidence="5">Vacuolar import and degradation protein-domain-containing protein</fullName>
    </recommendedName>
</protein>
<evidence type="ECO:0000313" key="3">
    <source>
        <dbReference type="EMBL" id="TKA35017.1"/>
    </source>
</evidence>
<accession>A0A4U0UHW5</accession>
<feature type="compositionally biased region" description="Basic and acidic residues" evidence="2">
    <location>
        <begin position="49"/>
        <end position="65"/>
    </location>
</feature>
<feature type="compositionally biased region" description="Low complexity" evidence="2">
    <location>
        <begin position="85"/>
        <end position="95"/>
    </location>
</feature>
<feature type="region of interest" description="Disordered" evidence="2">
    <location>
        <begin position="1"/>
        <end position="197"/>
    </location>
</feature>
<dbReference type="AlphaFoldDB" id="A0A4U0UHW5"/>
<feature type="compositionally biased region" description="Basic and acidic residues" evidence="2">
    <location>
        <begin position="604"/>
        <end position="619"/>
    </location>
</feature>
<feature type="region of interest" description="Disordered" evidence="2">
    <location>
        <begin position="577"/>
        <end position="619"/>
    </location>
</feature>
<comment type="similarity">
    <text evidence="1">Belongs to the GID4/VID24 family.</text>
</comment>
<comment type="caution">
    <text evidence="3">The sequence shown here is derived from an EMBL/GenBank/DDBJ whole genome shotgun (WGS) entry which is preliminary data.</text>
</comment>
<dbReference type="EMBL" id="NAJP01000074">
    <property type="protein sequence ID" value="TKA35017.1"/>
    <property type="molecule type" value="Genomic_DNA"/>
</dbReference>
<feature type="region of interest" description="Disordered" evidence="2">
    <location>
        <begin position="214"/>
        <end position="234"/>
    </location>
</feature>
<proteinExistence type="inferred from homology"/>
<evidence type="ECO:0000313" key="4">
    <source>
        <dbReference type="Proteomes" id="UP000310066"/>
    </source>
</evidence>
<gene>
    <name evidence="3" type="ORF">B0A54_13718</name>
</gene>
<dbReference type="GO" id="GO:0005773">
    <property type="term" value="C:vacuole"/>
    <property type="evidence" value="ECO:0007669"/>
    <property type="project" value="GOC"/>
</dbReference>
<dbReference type="InterPro" id="IPR018618">
    <property type="entry name" value="GID4/10-like"/>
</dbReference>
<dbReference type="GO" id="GO:0043161">
    <property type="term" value="P:proteasome-mediated ubiquitin-dependent protein catabolic process"/>
    <property type="evidence" value="ECO:0007669"/>
    <property type="project" value="TreeGrafter"/>
</dbReference>
<feature type="region of interest" description="Disordered" evidence="2">
    <location>
        <begin position="472"/>
        <end position="507"/>
    </location>
</feature>
<dbReference type="PANTHER" id="PTHR14534">
    <property type="entry name" value="VACUOLAR IMPORT AND DEGRADATION PROTEIN 24"/>
    <property type="match status" value="1"/>
</dbReference>
<organism evidence="3 4">
    <name type="scientific">Friedmanniomyces endolithicus</name>
    <dbReference type="NCBI Taxonomy" id="329885"/>
    <lineage>
        <taxon>Eukaryota</taxon>
        <taxon>Fungi</taxon>
        <taxon>Dikarya</taxon>
        <taxon>Ascomycota</taxon>
        <taxon>Pezizomycotina</taxon>
        <taxon>Dothideomycetes</taxon>
        <taxon>Dothideomycetidae</taxon>
        <taxon>Mycosphaerellales</taxon>
        <taxon>Teratosphaeriaceae</taxon>
        <taxon>Friedmanniomyces</taxon>
    </lineage>
</organism>
<dbReference type="Proteomes" id="UP000310066">
    <property type="component" value="Unassembled WGS sequence"/>
</dbReference>
<dbReference type="GO" id="GO:0034657">
    <property type="term" value="C:GID complex"/>
    <property type="evidence" value="ECO:0007669"/>
    <property type="project" value="TreeGrafter"/>
</dbReference>
<evidence type="ECO:0008006" key="5">
    <source>
        <dbReference type="Google" id="ProtNLM"/>
    </source>
</evidence>
<feature type="compositionally biased region" description="Basic and acidic residues" evidence="2">
    <location>
        <begin position="127"/>
        <end position="159"/>
    </location>
</feature>
<dbReference type="GO" id="GO:0045721">
    <property type="term" value="P:negative regulation of gluconeogenesis"/>
    <property type="evidence" value="ECO:0007669"/>
    <property type="project" value="TreeGrafter"/>
</dbReference>
<feature type="compositionally biased region" description="Low complexity" evidence="2">
    <location>
        <begin position="220"/>
        <end position="234"/>
    </location>
</feature>
<feature type="compositionally biased region" description="Polar residues" evidence="2">
    <location>
        <begin position="12"/>
        <end position="27"/>
    </location>
</feature>
<evidence type="ECO:0000256" key="2">
    <source>
        <dbReference type="SAM" id="MobiDB-lite"/>
    </source>
</evidence>
<dbReference type="GO" id="GO:0007039">
    <property type="term" value="P:protein catabolic process in the vacuole"/>
    <property type="evidence" value="ECO:0007669"/>
    <property type="project" value="TreeGrafter"/>
</dbReference>
<dbReference type="OrthoDB" id="62at2759"/>
<dbReference type="GO" id="GO:0006623">
    <property type="term" value="P:protein targeting to vacuole"/>
    <property type="evidence" value="ECO:0007669"/>
    <property type="project" value="TreeGrafter"/>
</dbReference>
<dbReference type="PANTHER" id="PTHR14534:SF3">
    <property type="entry name" value="GID COMPLEX SUBUNIT 4 HOMOLOG"/>
    <property type="match status" value="1"/>
</dbReference>
<reference evidence="3 4" key="1">
    <citation type="submission" date="2017-03" db="EMBL/GenBank/DDBJ databases">
        <title>Genomes of endolithic fungi from Antarctica.</title>
        <authorList>
            <person name="Coleine C."/>
            <person name="Masonjones S."/>
            <person name="Stajich J.E."/>
        </authorList>
    </citation>
    <scope>NUCLEOTIDE SEQUENCE [LARGE SCALE GENOMIC DNA]</scope>
    <source>
        <strain evidence="3 4">CCFEE 5311</strain>
    </source>
</reference>
<name>A0A4U0UHW5_9PEZI</name>
<feature type="compositionally biased region" description="Basic and acidic residues" evidence="2">
    <location>
        <begin position="96"/>
        <end position="114"/>
    </location>
</feature>
<evidence type="ECO:0000256" key="1">
    <source>
        <dbReference type="ARBA" id="ARBA00061469"/>
    </source>
</evidence>
<dbReference type="Pfam" id="PF09783">
    <property type="entry name" value="Vac_ImportDeg"/>
    <property type="match status" value="2"/>
</dbReference>
<sequence length="672" mass="74829">MERESRLHEPATSPTPAYSNRTPSPRRQSLYDWAPAQNDSDPQDNELDAILRELRRQQPDTHPDILRVLSQSQLDGARVPRDSNGTPAPGTTAAEALERRERLRERERRRRETESVDLWASAAIQRSRQEGSPRATERMLRYVMERERSGMSEEEERARGSGWFRPSPSRHSHGERRGASGWTMPPHGSEARDRERPERLEAFRRGYLAESVPSRLPRVSTPTLPTSSAPPSASHGFLENALKYLSDLRSIPSSEGMDDEQRRDRESQVLGLSMDHGLATKELWADKHDDFVMDLQSIEPLADSSWLQPGTVFNGYQHATNACLAPTSQTRSSNVTHVLEQINPHYGSHAMSTNTTGFDHPPGSTRVAPFDATRPWLSHQPTLPNIYSLPGFSKLLPPNAIHDQWPVRVTIHSVNTADMTLQGTMEAYDVPQHTLSNLNSLHPSFPDRPKAGKKNAPITTYLEGHIIDLTTHSFLTPSPPETARKSSGRPPHPHRALPTSPPPAPALAPLSTPIPFPSATPAIDAANWLKLPPFSALPASNPEALARLLLSRHRLAKLNKEYIFMRWKERCFLPSSSTHKRGEGGGTATTAADNVPCPPDMDVETERGNTGRGYADRDRERGHGLTISGFYYVSLRRSTGEVEGLYFDPGSTPFQCLRLRGVGRGWPSIGVR</sequence>
<dbReference type="STRING" id="329885.A0A4U0UHW5"/>